<keyword evidence="1" id="KW-0812">Transmembrane</keyword>
<dbReference type="EMBL" id="BGPR01030655">
    <property type="protein sequence ID" value="GBO03293.1"/>
    <property type="molecule type" value="Genomic_DNA"/>
</dbReference>
<evidence type="ECO:0000313" key="2">
    <source>
        <dbReference type="EMBL" id="GBO03293.1"/>
    </source>
</evidence>
<dbReference type="Proteomes" id="UP000499080">
    <property type="component" value="Unassembled WGS sequence"/>
</dbReference>
<accession>A0A4Y2TRM6</accession>
<sequence length="386" mass="45134">MVALKAQRKSLRTVFTVAAKNVKQHLEVLEADGKDLGKLSSLHSQLDDKFSRLEVVQKEITSLLLEHTSTHSEFEADFEAAESYRDNYLDFKTKVEASLKSSRGLIQCSSMDNAPKLKLPNFELKKFSGDPKEFITFWSIFSKIHEPDDLTEVDKFQYLYQCMVPESRAARLISSFPITTENYSKAIQQLKARFGRYLRSEDSYYPSFTTVLLLTTALKLWTVLRYVATLSVRQERSYDWAERTLTRTDLCLDEPFWTRIKTVADVRNYHWDRHIGVLRLVWCCLPRINTFVDSKRESYGLLCLLLELRTEYEKFPERRDYIKDVAKKCTEMFLCQLQERKNLDRYTRNALRGILGISSVMIGSWMFSVNTLTMCVILWVGKKILY</sequence>
<dbReference type="InterPro" id="IPR005312">
    <property type="entry name" value="DUF1759"/>
</dbReference>
<dbReference type="Pfam" id="PF03564">
    <property type="entry name" value="DUF1759"/>
    <property type="match status" value="1"/>
</dbReference>
<evidence type="ECO:0000313" key="3">
    <source>
        <dbReference type="Proteomes" id="UP000499080"/>
    </source>
</evidence>
<dbReference type="OrthoDB" id="6435991at2759"/>
<comment type="caution">
    <text evidence="2">The sequence shown here is derived from an EMBL/GenBank/DDBJ whole genome shotgun (WGS) entry which is preliminary data.</text>
</comment>
<keyword evidence="1" id="KW-1133">Transmembrane helix</keyword>
<protein>
    <submittedName>
        <fullName evidence="2">Uncharacterized protein</fullName>
    </submittedName>
</protein>
<organism evidence="2 3">
    <name type="scientific">Araneus ventricosus</name>
    <name type="common">Orbweaver spider</name>
    <name type="synonym">Epeira ventricosa</name>
    <dbReference type="NCBI Taxonomy" id="182803"/>
    <lineage>
        <taxon>Eukaryota</taxon>
        <taxon>Metazoa</taxon>
        <taxon>Ecdysozoa</taxon>
        <taxon>Arthropoda</taxon>
        <taxon>Chelicerata</taxon>
        <taxon>Arachnida</taxon>
        <taxon>Araneae</taxon>
        <taxon>Araneomorphae</taxon>
        <taxon>Entelegynae</taxon>
        <taxon>Araneoidea</taxon>
        <taxon>Araneidae</taxon>
        <taxon>Araneus</taxon>
    </lineage>
</organism>
<proteinExistence type="predicted"/>
<dbReference type="PANTHER" id="PTHR22954:SF3">
    <property type="entry name" value="PROTEIN CBG08539"/>
    <property type="match status" value="1"/>
</dbReference>
<reference evidence="2 3" key="1">
    <citation type="journal article" date="2019" name="Sci. Rep.">
        <title>Orb-weaving spider Araneus ventricosus genome elucidates the spidroin gene catalogue.</title>
        <authorList>
            <person name="Kono N."/>
            <person name="Nakamura H."/>
            <person name="Ohtoshi R."/>
            <person name="Moran D.A.P."/>
            <person name="Shinohara A."/>
            <person name="Yoshida Y."/>
            <person name="Fujiwara M."/>
            <person name="Mori M."/>
            <person name="Tomita M."/>
            <person name="Arakawa K."/>
        </authorList>
    </citation>
    <scope>NUCLEOTIDE SEQUENCE [LARGE SCALE GENOMIC DNA]</scope>
</reference>
<dbReference type="PANTHER" id="PTHR22954">
    <property type="entry name" value="RETROVIRAL PROTEASE-RELATED"/>
    <property type="match status" value="1"/>
</dbReference>
<keyword evidence="3" id="KW-1185">Reference proteome</keyword>
<evidence type="ECO:0000256" key="1">
    <source>
        <dbReference type="SAM" id="Phobius"/>
    </source>
</evidence>
<name>A0A4Y2TRM6_ARAVE</name>
<dbReference type="AlphaFoldDB" id="A0A4Y2TRM6"/>
<feature type="transmembrane region" description="Helical" evidence="1">
    <location>
        <begin position="350"/>
        <end position="380"/>
    </location>
</feature>
<keyword evidence="1" id="KW-0472">Membrane</keyword>
<gene>
    <name evidence="2" type="ORF">AVEN_170183_1</name>
</gene>